<feature type="domain" description="Protein NO VEIN C-terminal" evidence="1">
    <location>
        <begin position="256"/>
        <end position="326"/>
    </location>
</feature>
<dbReference type="Proteomes" id="UP000032680">
    <property type="component" value="Unassembled WGS sequence"/>
</dbReference>
<evidence type="ECO:0000259" key="1">
    <source>
        <dbReference type="Pfam" id="PF13020"/>
    </source>
</evidence>
<accession>A0A0D6P7J0</accession>
<evidence type="ECO:0000313" key="2">
    <source>
        <dbReference type="EMBL" id="GAN77311.1"/>
    </source>
</evidence>
<evidence type="ECO:0000313" key="3">
    <source>
        <dbReference type="Proteomes" id="UP000032680"/>
    </source>
</evidence>
<keyword evidence="3" id="KW-1185">Reference proteome</keyword>
<name>A0A0D6P7J0_9PROT</name>
<dbReference type="RefSeq" id="WP_148360481.1">
    <property type="nucleotide sequence ID" value="NZ_BANB01000281.1"/>
</dbReference>
<dbReference type="EMBL" id="BANB01000281">
    <property type="protein sequence ID" value="GAN77311.1"/>
    <property type="molecule type" value="Genomic_DNA"/>
</dbReference>
<comment type="caution">
    <text evidence="2">The sequence shown here is derived from an EMBL/GenBank/DDBJ whole genome shotgun (WGS) entry which is preliminary data.</text>
</comment>
<organism evidence="2 3">
    <name type="scientific">Acidisphaera rubrifaciens HS-AP3</name>
    <dbReference type="NCBI Taxonomy" id="1231350"/>
    <lineage>
        <taxon>Bacteria</taxon>
        <taxon>Pseudomonadati</taxon>
        <taxon>Pseudomonadota</taxon>
        <taxon>Alphaproteobacteria</taxon>
        <taxon>Acetobacterales</taxon>
        <taxon>Acetobacteraceae</taxon>
        <taxon>Acidisphaera</taxon>
    </lineage>
</organism>
<gene>
    <name evidence="2" type="ORF">Asru_0281_07</name>
</gene>
<reference evidence="2 3" key="1">
    <citation type="submission" date="2012-11" db="EMBL/GenBank/DDBJ databases">
        <title>Whole genome sequence of Acidisphaera rubrifaciens HS-AP3.</title>
        <authorList>
            <person name="Azuma Y."/>
            <person name="Higashiura N."/>
            <person name="Hirakawa H."/>
            <person name="Matsushita K."/>
        </authorList>
    </citation>
    <scope>NUCLEOTIDE SEQUENCE [LARGE SCALE GENOMIC DNA]</scope>
    <source>
        <strain evidence="2 3">HS-AP3</strain>
    </source>
</reference>
<protein>
    <recommendedName>
        <fullName evidence="1">Protein NO VEIN C-terminal domain-containing protein</fullName>
    </recommendedName>
</protein>
<dbReference type="InterPro" id="IPR024975">
    <property type="entry name" value="NOV_C"/>
</dbReference>
<dbReference type="Pfam" id="PF13020">
    <property type="entry name" value="NOV_C"/>
    <property type="match status" value="1"/>
</dbReference>
<sequence>MPTVRAIKRLSASDCTLFKGVFRAINKGNQKSINLNADVLTGRLYPGLPAAAAATNNEIALALTIYGPDAKEAHKLARKIIKTASYKNWRLNGEFIPGPPNDPARYDGIQPGDLAIMSFTGEIAPRTLDLILVSRLSPTDAALHISLEKLFGDGGRSMIAVTPAQITEAADAASVMASHPVYIVAADADMETALEDAALGGLEGTSKLLQNKRNRLISAQDLAAAKARAGAIGMDGEGLIDTLLAAQTIAGKLANYRWVASENAIAPYDFETLTPSGEKILIDVKTTSGPFENVIHLSIAEIIQAADTIPYRIYRVFDLNDNGGWLRISDTINLLARRLKALHENHMPPGVRVDGFSIATSAMTWCESIYVERPDE</sequence>
<proteinExistence type="predicted"/>
<dbReference type="AlphaFoldDB" id="A0A0D6P7J0"/>
<dbReference type="OrthoDB" id="6058508at2"/>